<evidence type="ECO:0000313" key="2">
    <source>
        <dbReference type="Proteomes" id="UP001314170"/>
    </source>
</evidence>
<dbReference type="Proteomes" id="UP001314170">
    <property type="component" value="Unassembled WGS sequence"/>
</dbReference>
<accession>A0AAV1SMI6</accession>
<name>A0AAV1SMI6_9ROSI</name>
<reference evidence="1 2" key="1">
    <citation type="submission" date="2024-01" db="EMBL/GenBank/DDBJ databases">
        <authorList>
            <person name="Waweru B."/>
        </authorList>
    </citation>
    <scope>NUCLEOTIDE SEQUENCE [LARGE SCALE GENOMIC DNA]</scope>
</reference>
<keyword evidence="2" id="KW-1185">Reference proteome</keyword>
<protein>
    <submittedName>
        <fullName evidence="1">Uncharacterized protein</fullName>
    </submittedName>
</protein>
<evidence type="ECO:0000313" key="1">
    <source>
        <dbReference type="EMBL" id="CAK7352330.1"/>
    </source>
</evidence>
<dbReference type="AlphaFoldDB" id="A0AAV1SMI6"/>
<feature type="non-terminal residue" evidence="1">
    <location>
        <position position="62"/>
    </location>
</feature>
<dbReference type="EMBL" id="CAWUPB010001194">
    <property type="protein sequence ID" value="CAK7352330.1"/>
    <property type="molecule type" value="Genomic_DNA"/>
</dbReference>
<proteinExistence type="predicted"/>
<comment type="caution">
    <text evidence="1">The sequence shown here is derived from an EMBL/GenBank/DDBJ whole genome shotgun (WGS) entry which is preliminary data.</text>
</comment>
<organism evidence="1 2">
    <name type="scientific">Dovyalis caffra</name>
    <dbReference type="NCBI Taxonomy" id="77055"/>
    <lineage>
        <taxon>Eukaryota</taxon>
        <taxon>Viridiplantae</taxon>
        <taxon>Streptophyta</taxon>
        <taxon>Embryophyta</taxon>
        <taxon>Tracheophyta</taxon>
        <taxon>Spermatophyta</taxon>
        <taxon>Magnoliopsida</taxon>
        <taxon>eudicotyledons</taxon>
        <taxon>Gunneridae</taxon>
        <taxon>Pentapetalae</taxon>
        <taxon>rosids</taxon>
        <taxon>fabids</taxon>
        <taxon>Malpighiales</taxon>
        <taxon>Salicaceae</taxon>
        <taxon>Flacourtieae</taxon>
        <taxon>Dovyalis</taxon>
    </lineage>
</organism>
<sequence length="62" mass="7247">MPKQAQAQICQRRFFSSSECLSVMLHKLTERPIEYWEIAFVNKRAWLGKGKRQLASDGYASR</sequence>
<gene>
    <name evidence="1" type="ORF">DCAF_LOCUS24169</name>
</gene>